<dbReference type="Proteomes" id="UP001056778">
    <property type="component" value="Chromosome 8"/>
</dbReference>
<proteinExistence type="predicted"/>
<protein>
    <submittedName>
        <fullName evidence="1">Sugar transporter-like</fullName>
    </submittedName>
</protein>
<reference evidence="1" key="1">
    <citation type="submission" date="2022-04" db="EMBL/GenBank/DDBJ databases">
        <title>Chromosome-scale genome assembly of Holotrichia oblita Faldermann.</title>
        <authorList>
            <person name="Rongchong L."/>
        </authorList>
    </citation>
    <scope>NUCLEOTIDE SEQUENCE</scope>
    <source>
        <strain evidence="1">81SQS9</strain>
    </source>
</reference>
<evidence type="ECO:0000313" key="1">
    <source>
        <dbReference type="EMBL" id="KAI4456986.1"/>
    </source>
</evidence>
<organism evidence="1 2">
    <name type="scientific">Holotrichia oblita</name>
    <name type="common">Chafer beetle</name>
    <dbReference type="NCBI Taxonomy" id="644536"/>
    <lineage>
        <taxon>Eukaryota</taxon>
        <taxon>Metazoa</taxon>
        <taxon>Ecdysozoa</taxon>
        <taxon>Arthropoda</taxon>
        <taxon>Hexapoda</taxon>
        <taxon>Insecta</taxon>
        <taxon>Pterygota</taxon>
        <taxon>Neoptera</taxon>
        <taxon>Endopterygota</taxon>
        <taxon>Coleoptera</taxon>
        <taxon>Polyphaga</taxon>
        <taxon>Scarabaeiformia</taxon>
        <taxon>Scarabaeidae</taxon>
        <taxon>Melolonthinae</taxon>
        <taxon>Holotrichia</taxon>
    </lineage>
</organism>
<gene>
    <name evidence="1" type="ORF">MML48_8g00005800</name>
</gene>
<dbReference type="EMBL" id="CM043022">
    <property type="protein sequence ID" value="KAI4456986.1"/>
    <property type="molecule type" value="Genomic_DNA"/>
</dbReference>
<comment type="caution">
    <text evidence="1">The sequence shown here is derived from an EMBL/GenBank/DDBJ whole genome shotgun (WGS) entry which is preliminary data.</text>
</comment>
<keyword evidence="2" id="KW-1185">Reference proteome</keyword>
<accession>A0ACB9SP73</accession>
<evidence type="ECO:0000313" key="2">
    <source>
        <dbReference type="Proteomes" id="UP001056778"/>
    </source>
</evidence>
<name>A0ACB9SP73_HOLOL</name>
<sequence>MQYLGAVTATLSNAAVATYSTWPSPVLSLLQSEDSPLSRPISDDEGSWVVSLTKLAILPAAVVAAWMVESIGRKKSLLIAGVLLFIPWFLVMFGTNIWVLYAARFMGGLGNGIVVVGCSIYNGEISEKDIRGRLSSTLIILKLVGALLVLCIGPYVSYTVLAIVCAIIPIIFVALYVFMPESPYYLVKINQKEQAEKNLRILSSNLVDDKFITDRIMEIERSVEEDMKNKTTLWEFMTNSEYRMAIIIMFGVKTLQQLSGEAAIDAYMQPIVASTGSTISEETSSIIFGIVQLPGGELFPTNIKGIGVSTFTLYGAALAFVVSKFFKPLANAWGEHTVFWIFGCICVLGVIFVLTVLPETKGKSFSEIQAVLKKKSSKEDVETTLSNAGSATYSIWPSPTLALLQSEDSPVGRPITDDEGSWVVSLTKLAKIVVALFGGFMVEKIGRKKSLLIAGVLLFLPWFLVIFGKNIGLLYTARFIGGLGGGIVIVGCSIYNGEIADKDIRGKLSSTLIILKLVGSLLILCIGPYVSYTVLAIVCAIIPVVFVSIFVFMPESPYYLVKIKENDQAEKNLRILSGNLVSDKDIKAKVYEIERSVESDMQNKTTLWEFISNKDYRKAIIIILGVKTLQQLSGEAAIDAYMQPIIASTGSNISEEISSIIFGVVQLPGALLASYLVDKIGRKPLLIISATGCAIAMFAEGTYFYIQDVVEADVSSIAWLPTIGIAVFVFMHNLGIVTLPYVLLGELFPTNIKGIAVSLGTVYGSSLAFIVSKFFKPLANAWGEYTVFWIFGTVCIMGIIFVLLVLPETKGKSFAEIQAVLRKQPISEDVETTLSNAAATAYVVWPSPVLSLLKSDDSPLGTPITDACSIYAGEIAEKDIRGKLTSAFAILKLAGSLLVLCVGPYASYNVLAIACSSLPLLFVCTYAFMPESPYYLVKIKRNEEAEKNLRILSSKTADDKFIERSMMEIEQSIEEDMKNRTTIWEFLSNKDYRPAILIMFGIKSLQQLSGESAIDGYMQPIIEATGSNISPELSSIIFGLVQIPGVLLASYLVDTLGRRPLLVISSTGCAIALFAEGTYFYLQNKLEADVSGIGWLPTLALAFFVFMLNLGIVTLPYVLAGELFPANIKGIASAAISLYSAVLAFLVSKFFKPISNAWGEHTVFWAFGSVCIIGIIFGPTMLPETKGKSFSEIQAMLKKSPKNNDVAKEEIETKV</sequence>